<feature type="transmembrane region" description="Helical" evidence="1">
    <location>
        <begin position="103"/>
        <end position="121"/>
    </location>
</feature>
<feature type="transmembrane region" description="Helical" evidence="1">
    <location>
        <begin position="12"/>
        <end position="40"/>
    </location>
</feature>
<dbReference type="OrthoDB" id="2223523at2"/>
<sequence>MTTATITKIIKLFLTFVANLGILGLGFISVVSLLLLLGQFDLSSVLPAGLDLTVIKAPTLAGPAALVFTLVLANSLMIYGLIKLKAFLASFTETDWVTPRTASFLNKGAILMVLVGLLQSLTDFMASQAPRSLFIDLSVAAWLFLAALLVAYLNRKQAKKLV</sequence>
<organism evidence="2 3">
    <name type="scientific">Streptococcus cuniculipharyngis</name>
    <dbReference type="NCBI Taxonomy" id="1562651"/>
    <lineage>
        <taxon>Bacteria</taxon>
        <taxon>Bacillati</taxon>
        <taxon>Bacillota</taxon>
        <taxon>Bacilli</taxon>
        <taxon>Lactobacillales</taxon>
        <taxon>Streptococcaceae</taxon>
        <taxon>Streptococcus</taxon>
    </lineage>
</organism>
<reference evidence="2 3" key="1">
    <citation type="submission" date="2019-08" db="EMBL/GenBank/DDBJ databases">
        <authorList>
            <person name="Lei W."/>
        </authorList>
    </citation>
    <scope>NUCLEOTIDE SEQUENCE [LARGE SCALE GENOMIC DNA]</scope>
    <source>
        <strain evidence="2 3">CCUG 66496</strain>
    </source>
</reference>
<protein>
    <recommendedName>
        <fullName evidence="4">DUF2975 domain-containing protein</fullName>
    </recommendedName>
</protein>
<proteinExistence type="predicted"/>
<evidence type="ECO:0000256" key="1">
    <source>
        <dbReference type="SAM" id="Phobius"/>
    </source>
</evidence>
<evidence type="ECO:0008006" key="4">
    <source>
        <dbReference type="Google" id="ProtNLM"/>
    </source>
</evidence>
<gene>
    <name evidence="2" type="ORF">FRX57_04395</name>
</gene>
<evidence type="ECO:0000313" key="2">
    <source>
        <dbReference type="EMBL" id="TWS98175.1"/>
    </source>
</evidence>
<dbReference type="RefSeq" id="WP_146567092.1">
    <property type="nucleotide sequence ID" value="NZ_VOHL01000002.1"/>
</dbReference>
<comment type="caution">
    <text evidence="2">The sequence shown here is derived from an EMBL/GenBank/DDBJ whole genome shotgun (WGS) entry which is preliminary data.</text>
</comment>
<dbReference type="Proteomes" id="UP000317430">
    <property type="component" value="Unassembled WGS sequence"/>
</dbReference>
<keyword evidence="1" id="KW-1133">Transmembrane helix</keyword>
<keyword evidence="1" id="KW-0472">Membrane</keyword>
<feature type="transmembrane region" description="Helical" evidence="1">
    <location>
        <begin position="133"/>
        <end position="153"/>
    </location>
</feature>
<dbReference type="EMBL" id="VOHL01000002">
    <property type="protein sequence ID" value="TWS98175.1"/>
    <property type="molecule type" value="Genomic_DNA"/>
</dbReference>
<feature type="transmembrane region" description="Helical" evidence="1">
    <location>
        <begin position="60"/>
        <end position="82"/>
    </location>
</feature>
<keyword evidence="3" id="KW-1185">Reference proteome</keyword>
<keyword evidence="1" id="KW-0812">Transmembrane</keyword>
<accession>A0A5C5SE97</accession>
<evidence type="ECO:0000313" key="3">
    <source>
        <dbReference type="Proteomes" id="UP000317430"/>
    </source>
</evidence>
<name>A0A5C5SE97_9STRE</name>
<dbReference type="AlphaFoldDB" id="A0A5C5SE97"/>